<accession>A0A1B1SAE0</accession>
<reference evidence="2" key="1">
    <citation type="submission" date="2016-04" db="EMBL/GenBank/DDBJ databases">
        <title>Complete Genome Sequences of Twelve Strains of a Stable Defined Moderately Diverse Mouse Microbiota 2 (sDMDMm2).</title>
        <authorList>
            <person name="Uchimura Y."/>
            <person name="Wyss M."/>
            <person name="Brugiroux S."/>
            <person name="Limenitakis J.P."/>
            <person name="Stecher B."/>
            <person name="McCoy K.D."/>
            <person name="Macpherson A.J."/>
        </authorList>
    </citation>
    <scope>NUCLEOTIDE SEQUENCE [LARGE SCALE GENOMIC DNA]</scope>
    <source>
        <strain evidence="2">YL27</strain>
    </source>
</reference>
<organism evidence="1 2">
    <name type="scientific">Muribaculum intestinale</name>
    <dbReference type="NCBI Taxonomy" id="1796646"/>
    <lineage>
        <taxon>Bacteria</taxon>
        <taxon>Pseudomonadati</taxon>
        <taxon>Bacteroidota</taxon>
        <taxon>Bacteroidia</taxon>
        <taxon>Bacteroidales</taxon>
        <taxon>Muribaculaceae</taxon>
        <taxon>Muribaculum</taxon>
    </lineage>
</organism>
<dbReference type="OrthoDB" id="119700at2"/>
<dbReference type="GeneID" id="65536884"/>
<proteinExistence type="predicted"/>
<dbReference type="Gene3D" id="3.10.20.850">
    <property type="entry name" value="Protein of unknown function DUF3861"/>
    <property type="match status" value="1"/>
</dbReference>
<dbReference type="RefSeq" id="WP_068961055.1">
    <property type="nucleotide sequence ID" value="NZ_CAJTAP010000044.1"/>
</dbReference>
<dbReference type="Pfam" id="PF12977">
    <property type="entry name" value="DUF3861"/>
    <property type="match status" value="1"/>
</dbReference>
<protein>
    <recommendedName>
        <fullName evidence="3">DUF3861 family protein</fullName>
    </recommendedName>
</protein>
<evidence type="ECO:0000313" key="1">
    <source>
        <dbReference type="EMBL" id="ANU63752.1"/>
    </source>
</evidence>
<dbReference type="InterPro" id="IPR038194">
    <property type="entry name" value="DUF3861_sf"/>
</dbReference>
<keyword evidence="2" id="KW-1185">Reference proteome</keyword>
<sequence>MDKEKKSYHFNITEVQDGKIQEVMNFNFGGHHDLAVMVKKLEATGMFSDKHSRELVIGLRLLHHVAKKYPDNEIIKAFAPALDAFKKSIKAKAGGGCGCSCEGK</sequence>
<dbReference type="KEGG" id="pary:A4V02_08420"/>
<evidence type="ECO:0000313" key="2">
    <source>
        <dbReference type="Proteomes" id="UP000186351"/>
    </source>
</evidence>
<evidence type="ECO:0008006" key="3">
    <source>
        <dbReference type="Google" id="ProtNLM"/>
    </source>
</evidence>
<gene>
    <name evidence="1" type="ORF">A4V02_08420</name>
</gene>
<dbReference type="AlphaFoldDB" id="A0A1B1SAE0"/>
<dbReference type="Proteomes" id="UP000186351">
    <property type="component" value="Chromosome"/>
</dbReference>
<accession>A0A1Z2XI95</accession>
<name>A0A1B1SAE0_9BACT</name>
<dbReference type="InterPro" id="IPR024476">
    <property type="entry name" value="DUF3861"/>
</dbReference>
<dbReference type="EMBL" id="CP015402">
    <property type="protein sequence ID" value="ANU63752.1"/>
    <property type="molecule type" value="Genomic_DNA"/>
</dbReference>